<protein>
    <submittedName>
        <fullName evidence="2">Uncharacterized protein</fullName>
    </submittedName>
</protein>
<sequence length="201" mass="22429">MNRQLTDYRTLQHLLLEQQQKQLQYAPTLVSPIIPKVEVSSPLTIPHQHHQHQKQQISTATSSISNSPFVSIESPQIHPINVGSGPLMDLRKSLQQQVDKSRRQSFPLKEHSSSSLFDGECEGESLTTADDAIITEKTRMLIVSAATLTKLYGTKHHRHSAANSPIVEGNIRKGDLKCVVCQDKAVSKIYPLFLDFALSLI</sequence>
<dbReference type="WBParaSite" id="ES5_v2.g18013.t1">
    <property type="protein sequence ID" value="ES5_v2.g18013.t1"/>
    <property type="gene ID" value="ES5_v2.g18013"/>
</dbReference>
<reference evidence="2" key="1">
    <citation type="submission" date="2022-11" db="UniProtKB">
        <authorList>
            <consortium name="WormBaseParasite"/>
        </authorList>
    </citation>
    <scope>IDENTIFICATION</scope>
</reference>
<dbReference type="Proteomes" id="UP000887579">
    <property type="component" value="Unplaced"/>
</dbReference>
<evidence type="ECO:0000313" key="2">
    <source>
        <dbReference type="WBParaSite" id="ES5_v2.g18013.t1"/>
    </source>
</evidence>
<organism evidence="1 2">
    <name type="scientific">Panagrolaimus sp. ES5</name>
    <dbReference type="NCBI Taxonomy" id="591445"/>
    <lineage>
        <taxon>Eukaryota</taxon>
        <taxon>Metazoa</taxon>
        <taxon>Ecdysozoa</taxon>
        <taxon>Nematoda</taxon>
        <taxon>Chromadorea</taxon>
        <taxon>Rhabditida</taxon>
        <taxon>Tylenchina</taxon>
        <taxon>Panagrolaimomorpha</taxon>
        <taxon>Panagrolaimoidea</taxon>
        <taxon>Panagrolaimidae</taxon>
        <taxon>Panagrolaimus</taxon>
    </lineage>
</organism>
<name>A0AC34FLH4_9BILA</name>
<proteinExistence type="predicted"/>
<evidence type="ECO:0000313" key="1">
    <source>
        <dbReference type="Proteomes" id="UP000887579"/>
    </source>
</evidence>
<accession>A0AC34FLH4</accession>